<sequence length="374" mass="42335">MVSPFQVVIATMLKADICLPRLSPVTTRKLEANSCLNLENKKGHGKNQIWPESEKQKQSSESGKSNWCVGWLVVVKLTGLRSRQWSKSRGGVGLITVPPKIELTEMVRLKDYTFSSSKGKYLLIEANDGTVLTRLLTETPIPDRVAAMMVDKQTSSLAVPVLSSIYNGLNRVYKSSQLEQLRVSFPIHYVYGWLVYYFKTSFPLSNGPSIPLMTVHFGEDSMSKTTFPKAKSNMRRYSSIAYKSWWDKVHGNFLEVNLQSLVNVVGPIIDTPLEHGEEVLIVVKPPVLKFKNLLWFFFELLISYDQAQSTLVDKDINIKESGPHLKAKENLELVLKERDEKSKEVSATCKSPEKVRKKVKKLKARRDSVKQEAA</sequence>
<comment type="caution">
    <text evidence="2">The sequence shown here is derived from an EMBL/GenBank/DDBJ whole genome shotgun (WGS) entry which is preliminary data.</text>
</comment>
<feature type="compositionally biased region" description="Basic residues" evidence="1">
    <location>
        <begin position="355"/>
        <end position="364"/>
    </location>
</feature>
<evidence type="ECO:0000313" key="3">
    <source>
        <dbReference type="Proteomes" id="UP000222542"/>
    </source>
</evidence>
<name>A0A2G2ZIA7_CAPAN</name>
<evidence type="ECO:0000256" key="1">
    <source>
        <dbReference type="SAM" id="MobiDB-lite"/>
    </source>
</evidence>
<protein>
    <submittedName>
        <fullName evidence="2">Uncharacterized protein</fullName>
    </submittedName>
</protein>
<dbReference type="EMBL" id="AYRZ02000005">
    <property type="protein sequence ID" value="PHT81722.1"/>
    <property type="molecule type" value="Genomic_DNA"/>
</dbReference>
<feature type="region of interest" description="Disordered" evidence="1">
    <location>
        <begin position="345"/>
        <end position="374"/>
    </location>
</feature>
<evidence type="ECO:0000313" key="2">
    <source>
        <dbReference type="EMBL" id="PHT81722.1"/>
    </source>
</evidence>
<reference evidence="2 3" key="1">
    <citation type="journal article" date="2014" name="Nat. Genet.">
        <title>Genome sequence of the hot pepper provides insights into the evolution of pungency in Capsicum species.</title>
        <authorList>
            <person name="Kim S."/>
            <person name="Park M."/>
            <person name="Yeom S.I."/>
            <person name="Kim Y.M."/>
            <person name="Lee J.M."/>
            <person name="Lee H.A."/>
            <person name="Seo E."/>
            <person name="Choi J."/>
            <person name="Cheong K."/>
            <person name="Kim K.T."/>
            <person name="Jung K."/>
            <person name="Lee G.W."/>
            <person name="Oh S.K."/>
            <person name="Bae C."/>
            <person name="Kim S.B."/>
            <person name="Lee H.Y."/>
            <person name="Kim S.Y."/>
            <person name="Kim M.S."/>
            <person name="Kang B.C."/>
            <person name="Jo Y.D."/>
            <person name="Yang H.B."/>
            <person name="Jeong H.J."/>
            <person name="Kang W.H."/>
            <person name="Kwon J.K."/>
            <person name="Shin C."/>
            <person name="Lim J.Y."/>
            <person name="Park J.H."/>
            <person name="Huh J.H."/>
            <person name="Kim J.S."/>
            <person name="Kim B.D."/>
            <person name="Cohen O."/>
            <person name="Paran I."/>
            <person name="Suh M.C."/>
            <person name="Lee S.B."/>
            <person name="Kim Y.K."/>
            <person name="Shin Y."/>
            <person name="Noh S.J."/>
            <person name="Park J."/>
            <person name="Seo Y.S."/>
            <person name="Kwon S.Y."/>
            <person name="Kim H.A."/>
            <person name="Park J.M."/>
            <person name="Kim H.J."/>
            <person name="Choi S.B."/>
            <person name="Bosland P.W."/>
            <person name="Reeves G."/>
            <person name="Jo S.H."/>
            <person name="Lee B.W."/>
            <person name="Cho H.T."/>
            <person name="Choi H.S."/>
            <person name="Lee M.S."/>
            <person name="Yu Y."/>
            <person name="Do Choi Y."/>
            <person name="Park B.S."/>
            <person name="van Deynze A."/>
            <person name="Ashrafi H."/>
            <person name="Hill T."/>
            <person name="Kim W.T."/>
            <person name="Pai H.S."/>
            <person name="Ahn H.K."/>
            <person name="Yeam I."/>
            <person name="Giovannoni J.J."/>
            <person name="Rose J.K."/>
            <person name="Sorensen I."/>
            <person name="Lee S.J."/>
            <person name="Kim R.W."/>
            <person name="Choi I.Y."/>
            <person name="Choi B.S."/>
            <person name="Lim J.S."/>
            <person name="Lee Y.H."/>
            <person name="Choi D."/>
        </authorList>
    </citation>
    <scope>NUCLEOTIDE SEQUENCE [LARGE SCALE GENOMIC DNA]</scope>
    <source>
        <strain evidence="3">cv. CM334</strain>
    </source>
</reference>
<reference evidence="2 3" key="2">
    <citation type="journal article" date="2017" name="Genome Biol.">
        <title>New reference genome sequences of hot pepper reveal the massive evolution of plant disease-resistance genes by retroduplication.</title>
        <authorList>
            <person name="Kim S."/>
            <person name="Park J."/>
            <person name="Yeom S.I."/>
            <person name="Kim Y.M."/>
            <person name="Seo E."/>
            <person name="Kim K.T."/>
            <person name="Kim M.S."/>
            <person name="Lee J.M."/>
            <person name="Cheong K."/>
            <person name="Shin H.S."/>
            <person name="Kim S.B."/>
            <person name="Han K."/>
            <person name="Lee J."/>
            <person name="Park M."/>
            <person name="Lee H.A."/>
            <person name="Lee H.Y."/>
            <person name="Lee Y."/>
            <person name="Oh S."/>
            <person name="Lee J.H."/>
            <person name="Choi E."/>
            <person name="Choi E."/>
            <person name="Lee S.E."/>
            <person name="Jeon J."/>
            <person name="Kim H."/>
            <person name="Choi G."/>
            <person name="Song H."/>
            <person name="Lee J."/>
            <person name="Lee S.C."/>
            <person name="Kwon J.K."/>
            <person name="Lee H.Y."/>
            <person name="Koo N."/>
            <person name="Hong Y."/>
            <person name="Kim R.W."/>
            <person name="Kang W.H."/>
            <person name="Huh J.H."/>
            <person name="Kang B.C."/>
            <person name="Yang T.J."/>
            <person name="Lee Y.H."/>
            <person name="Bennetzen J.L."/>
            <person name="Choi D."/>
        </authorList>
    </citation>
    <scope>NUCLEOTIDE SEQUENCE [LARGE SCALE GENOMIC DNA]</scope>
    <source>
        <strain evidence="3">cv. CM334</strain>
    </source>
</reference>
<proteinExistence type="predicted"/>
<dbReference type="PANTHER" id="PTHR36607:SF23">
    <property type="entry name" value="AMINOTRANSFERASE-LIKE PLANT MOBILE DOMAIN-CONTAINING PROTEIN"/>
    <property type="match status" value="1"/>
</dbReference>
<gene>
    <name evidence="2" type="ORF">T459_14737</name>
</gene>
<feature type="compositionally biased region" description="Basic and acidic residues" evidence="1">
    <location>
        <begin position="365"/>
        <end position="374"/>
    </location>
</feature>
<dbReference type="PANTHER" id="PTHR36607">
    <property type="entry name" value="1,2-DIHYDROXY-3-KETO-5-METHYLTHIOPENTENE DIOXYGENASE 4"/>
    <property type="match status" value="1"/>
</dbReference>
<organism evidence="2 3">
    <name type="scientific">Capsicum annuum</name>
    <name type="common">Capsicum pepper</name>
    <dbReference type="NCBI Taxonomy" id="4072"/>
    <lineage>
        <taxon>Eukaryota</taxon>
        <taxon>Viridiplantae</taxon>
        <taxon>Streptophyta</taxon>
        <taxon>Embryophyta</taxon>
        <taxon>Tracheophyta</taxon>
        <taxon>Spermatophyta</taxon>
        <taxon>Magnoliopsida</taxon>
        <taxon>eudicotyledons</taxon>
        <taxon>Gunneridae</taxon>
        <taxon>Pentapetalae</taxon>
        <taxon>asterids</taxon>
        <taxon>lamiids</taxon>
        <taxon>Solanales</taxon>
        <taxon>Solanaceae</taxon>
        <taxon>Solanoideae</taxon>
        <taxon>Capsiceae</taxon>
        <taxon>Capsicum</taxon>
    </lineage>
</organism>
<dbReference type="AlphaFoldDB" id="A0A2G2ZIA7"/>
<keyword evidence="3" id="KW-1185">Reference proteome</keyword>
<feature type="region of interest" description="Disordered" evidence="1">
    <location>
        <begin position="42"/>
        <end position="62"/>
    </location>
</feature>
<dbReference type="Gramene" id="PHT81722">
    <property type="protein sequence ID" value="PHT81722"/>
    <property type="gene ID" value="T459_14737"/>
</dbReference>
<accession>A0A2G2ZIA7</accession>
<dbReference type="Proteomes" id="UP000222542">
    <property type="component" value="Unassembled WGS sequence"/>
</dbReference>